<keyword evidence="11" id="KW-0539">Nucleus</keyword>
<dbReference type="HOGENOM" id="CLU_342870_0_0_1"/>
<dbReference type="PROSITE" id="PS50089">
    <property type="entry name" value="ZF_RING_2"/>
    <property type="match status" value="1"/>
</dbReference>
<dbReference type="InterPro" id="IPR036855">
    <property type="entry name" value="Znf_CCCH_sf"/>
</dbReference>
<evidence type="ECO:0000256" key="11">
    <source>
        <dbReference type="ARBA" id="ARBA00023242"/>
    </source>
</evidence>
<feature type="compositionally biased region" description="Low complexity" evidence="14">
    <location>
        <begin position="528"/>
        <end position="544"/>
    </location>
</feature>
<dbReference type="FunFam" id="1.10.8.10:FF:000003">
    <property type="entry name" value="UV excision repair protein RAD23 homolog"/>
    <property type="match status" value="1"/>
</dbReference>
<dbReference type="InterPro" id="IPR013083">
    <property type="entry name" value="Znf_RING/FYVE/PHD"/>
</dbReference>
<dbReference type="InterPro" id="IPR029071">
    <property type="entry name" value="Ubiquitin-like_domsf"/>
</dbReference>
<dbReference type="OrthoDB" id="419317at2759"/>
<dbReference type="GO" id="GO:0003684">
    <property type="term" value="F:damaged DNA binding"/>
    <property type="evidence" value="ECO:0007669"/>
    <property type="project" value="InterPro"/>
</dbReference>
<evidence type="ECO:0000256" key="10">
    <source>
        <dbReference type="ARBA" id="ARBA00023204"/>
    </source>
</evidence>
<dbReference type="InterPro" id="IPR004806">
    <property type="entry name" value="Rad23"/>
</dbReference>
<dbReference type="GO" id="GO:0043161">
    <property type="term" value="P:proteasome-mediated ubiquitin-dependent protein catabolic process"/>
    <property type="evidence" value="ECO:0007669"/>
    <property type="project" value="InterPro"/>
</dbReference>
<feature type="compositionally biased region" description="Low complexity" evidence="14">
    <location>
        <begin position="645"/>
        <end position="659"/>
    </location>
</feature>
<dbReference type="InterPro" id="IPR009060">
    <property type="entry name" value="UBA-like_sf"/>
</dbReference>
<evidence type="ECO:0000256" key="12">
    <source>
        <dbReference type="PROSITE-ProRule" id="PRU00723"/>
    </source>
</evidence>
<evidence type="ECO:0000256" key="5">
    <source>
        <dbReference type="ARBA" id="ARBA00022723"/>
    </source>
</evidence>
<dbReference type="SMART" id="SM00727">
    <property type="entry name" value="STI1"/>
    <property type="match status" value="1"/>
</dbReference>
<evidence type="ECO:0000256" key="14">
    <source>
        <dbReference type="SAM" id="MobiDB-lite"/>
    </source>
</evidence>
<dbReference type="PRINTS" id="PR01839">
    <property type="entry name" value="RAD23PROTEIN"/>
</dbReference>
<feature type="region of interest" description="Disordered" evidence="14">
    <location>
        <begin position="680"/>
        <end position="707"/>
    </location>
</feature>
<sequence length="826" mass="88396">MDEVQIEQTVPQISFKKRSAKAKSSLRKKAPSPAPTSETTSGSDYSASDEEGGRTIKRRRKNATVTASSADTSVQHHTTVAAVNDSDENGGSASSLSAAHFAHQQTNNATKHSNWFDEEIEGGEKDEQLLSAKNLLGNTRIKPTAASSTASSSGDVDGTYRGTANYQSFIQKNPNAPSKQFGPIKAATNIRTITITDYSPDVCKDYKLTGYCGFGDGCKFLHAREDYKAGWELDRDWEIGTKGKKVVGRTVASRASKTGNGDGDANASGGEDEDDEDELLENIPFACVICKKPYQEPIVTKCGHYFCESCALQRYRKNPSCAACGAGTGGVFNTAKKLRRLLERKRERIRRRKEKAMEEEGDLRRFGAVALGMIISALRLPGICGKHAAVQITNRGSKKLGVPTSASPSGRPRDMLTSTSREQPPPPSPAPSINPPPSNFICLQIIDLKQQKFVIEAEPSETVGQVKEKISQEKGWDVAQQKLIYSGKILQDANTIESYNIEEKGFIVCMVSKPKPAPSTSAGVSSQAPSTPAPAAASTPAAAAHRSNPLTSDITATPSPAAPVVAPVAGGSTTFNDPSALLMGPQGEQVVAQMESMGFPRSDIDRAMRAAYFNPDRAIEYLLNGIPETTQAEHREAAPAPPATTTPSGSTAAPPTTAAVGDDEHINLFEAAAQAGAPQLGGAGRGARAAGQGLAPPAEGGNLGNLDFLRSNPHFQQLRQLVQQQPQMLEPILQQVGAGNPQLAQLIGQNQDQFLQLLSEDIDDDAQLPPGAHQITVTEEERDAIERLCRLGFPRDSVIQAYFACDKNEELAANFLFEQPDEGDDN</sequence>
<dbReference type="GO" id="GO:0043130">
    <property type="term" value="F:ubiquitin binding"/>
    <property type="evidence" value="ECO:0007669"/>
    <property type="project" value="UniProtKB-ARBA"/>
</dbReference>
<dbReference type="SMART" id="SM00356">
    <property type="entry name" value="ZnF_C3H1"/>
    <property type="match status" value="1"/>
</dbReference>
<dbReference type="InterPro" id="IPR015360">
    <property type="entry name" value="XPC-bd"/>
</dbReference>
<dbReference type="GO" id="GO:0006289">
    <property type="term" value="P:nucleotide-excision repair"/>
    <property type="evidence" value="ECO:0007669"/>
    <property type="project" value="InterPro"/>
</dbReference>
<dbReference type="InterPro" id="IPR001841">
    <property type="entry name" value="Znf_RING"/>
</dbReference>
<keyword evidence="13" id="KW-0175">Coiled coil</keyword>
<dbReference type="CDD" id="cd14281">
    <property type="entry name" value="UBA2_Rad23_like"/>
    <property type="match status" value="1"/>
</dbReference>
<dbReference type="Pfam" id="PF00642">
    <property type="entry name" value="zf-CCCH"/>
    <property type="match status" value="1"/>
</dbReference>
<evidence type="ECO:0000256" key="1">
    <source>
        <dbReference type="ARBA" id="ARBA00003777"/>
    </source>
</evidence>
<dbReference type="STRING" id="544712.C6HSR7"/>
<evidence type="ECO:0000256" key="13">
    <source>
        <dbReference type="SAM" id="Coils"/>
    </source>
</evidence>
<feature type="compositionally biased region" description="Polar residues" evidence="14">
    <location>
        <begin position="36"/>
        <end position="46"/>
    </location>
</feature>
<protein>
    <submittedName>
        <fullName evidence="19">Pre-mRNA-splicing factor cwc24</fullName>
    </submittedName>
</protein>
<evidence type="ECO:0000256" key="8">
    <source>
        <dbReference type="ARBA" id="ARBA00022771"/>
    </source>
</evidence>
<feature type="domain" description="C3H1-type" evidence="18">
    <location>
        <begin position="197"/>
        <end position="225"/>
    </location>
</feature>
<feature type="region of interest" description="Disordered" evidence="14">
    <location>
        <begin position="250"/>
        <end position="275"/>
    </location>
</feature>
<feature type="coiled-coil region" evidence="13">
    <location>
        <begin position="332"/>
        <end position="362"/>
    </location>
</feature>
<feature type="domain" description="RING-type" evidence="17">
    <location>
        <begin position="287"/>
        <end position="324"/>
    </location>
</feature>
<dbReference type="SMART" id="SM00165">
    <property type="entry name" value="UBA"/>
    <property type="match status" value="2"/>
</dbReference>
<feature type="compositionally biased region" description="Pro residues" evidence="14">
    <location>
        <begin position="423"/>
        <end position="436"/>
    </location>
</feature>
<dbReference type="SUPFAM" id="SSF90229">
    <property type="entry name" value="CCCH zinc finger"/>
    <property type="match status" value="1"/>
</dbReference>
<dbReference type="InterPro" id="IPR015940">
    <property type="entry name" value="UBA"/>
</dbReference>
<keyword evidence="9 12" id="KW-0862">Zinc</keyword>
<evidence type="ECO:0000256" key="3">
    <source>
        <dbReference type="ARBA" id="ARBA00009161"/>
    </source>
</evidence>
<dbReference type="Gene3D" id="3.30.40.10">
    <property type="entry name" value="Zinc/RING finger domain, C3HC4 (zinc finger)"/>
    <property type="match status" value="1"/>
</dbReference>
<dbReference type="NCBIfam" id="TIGR00601">
    <property type="entry name" value="rad23"/>
    <property type="match status" value="1"/>
</dbReference>
<dbReference type="AlphaFoldDB" id="C6HSR7"/>
<accession>C6HSR7</accession>
<dbReference type="SMART" id="SM00213">
    <property type="entry name" value="UBQ"/>
    <property type="match status" value="1"/>
</dbReference>
<feature type="zinc finger region" description="C3H1-type" evidence="12">
    <location>
        <begin position="197"/>
        <end position="225"/>
    </location>
</feature>
<dbReference type="FunFam" id="1.10.8.10:FF:000002">
    <property type="entry name" value="UV excision repair protein RAD23 homolog"/>
    <property type="match status" value="1"/>
</dbReference>
<feature type="compositionally biased region" description="Basic residues" evidence="14">
    <location>
        <begin position="15"/>
        <end position="30"/>
    </location>
</feature>
<feature type="domain" description="UBA" evidence="15">
    <location>
        <begin position="585"/>
        <end position="625"/>
    </location>
</feature>
<dbReference type="PROSITE" id="PS00518">
    <property type="entry name" value="ZF_RING_1"/>
    <property type="match status" value="1"/>
</dbReference>
<evidence type="ECO:0000259" key="16">
    <source>
        <dbReference type="PROSITE" id="PS50053"/>
    </source>
</evidence>
<dbReference type="PROSITE" id="PS50030">
    <property type="entry name" value="UBA"/>
    <property type="match status" value="2"/>
</dbReference>
<dbReference type="SMART" id="SM00184">
    <property type="entry name" value="RING"/>
    <property type="match status" value="1"/>
</dbReference>
<dbReference type="Pfam" id="PF00240">
    <property type="entry name" value="ubiquitin"/>
    <property type="match status" value="1"/>
</dbReference>
<feature type="compositionally biased region" description="Polar residues" evidence="14">
    <location>
        <begin position="518"/>
        <end position="527"/>
    </location>
</feature>
<dbReference type="PANTHER" id="PTHR12930:SF0">
    <property type="entry name" value="RING FINGER PROTEIN 113B"/>
    <property type="match status" value="1"/>
</dbReference>
<dbReference type="SUPFAM" id="SSF101238">
    <property type="entry name" value="XPC-binding domain"/>
    <property type="match status" value="1"/>
</dbReference>
<feature type="region of interest" description="Disordered" evidence="14">
    <location>
        <begin position="517"/>
        <end position="558"/>
    </location>
</feature>
<dbReference type="SUPFAM" id="SSF54236">
    <property type="entry name" value="Ubiquitin-like"/>
    <property type="match status" value="1"/>
</dbReference>
<dbReference type="InterPro" id="IPR036353">
    <property type="entry name" value="XPC-bd_sf"/>
</dbReference>
<dbReference type="GO" id="GO:0008270">
    <property type="term" value="F:zinc ion binding"/>
    <property type="evidence" value="ECO:0007669"/>
    <property type="project" value="UniProtKB-KW"/>
</dbReference>
<feature type="compositionally biased region" description="Low complexity" evidence="14">
    <location>
        <begin position="686"/>
        <end position="698"/>
    </location>
</feature>
<gene>
    <name evidence="19" type="ORF">HCDG_09248</name>
</gene>
<evidence type="ECO:0000256" key="7">
    <source>
        <dbReference type="ARBA" id="ARBA00022763"/>
    </source>
</evidence>
<evidence type="ECO:0000256" key="9">
    <source>
        <dbReference type="ARBA" id="ARBA00022833"/>
    </source>
</evidence>
<dbReference type="Gene3D" id="1.10.10.540">
    <property type="entry name" value="XPC-binding domain"/>
    <property type="match status" value="1"/>
</dbReference>
<feature type="domain" description="Ubiquitin-like" evidence="16">
    <location>
        <begin position="441"/>
        <end position="516"/>
    </location>
</feature>
<feature type="compositionally biased region" description="Polar residues" evidence="14">
    <location>
        <begin position="63"/>
        <end position="77"/>
    </location>
</feature>
<dbReference type="InterPro" id="IPR000571">
    <property type="entry name" value="Znf_CCCH"/>
</dbReference>
<name>C6HSR7_AJECH</name>
<dbReference type="GO" id="GO:0034247">
    <property type="term" value="P:snoRNA splicing"/>
    <property type="evidence" value="ECO:0007669"/>
    <property type="project" value="TreeGrafter"/>
</dbReference>
<feature type="region of interest" description="Disordered" evidence="14">
    <location>
        <begin position="633"/>
        <end position="659"/>
    </location>
</feature>
<dbReference type="SUPFAM" id="SSF57850">
    <property type="entry name" value="RING/U-box"/>
    <property type="match status" value="1"/>
</dbReference>
<comment type="subcellular location">
    <subcellularLocation>
        <location evidence="2">Nucleus</location>
    </subcellularLocation>
</comment>
<dbReference type="PROSITE" id="PS50103">
    <property type="entry name" value="ZF_C3H1"/>
    <property type="match status" value="1"/>
</dbReference>
<dbReference type="Proteomes" id="UP000002624">
    <property type="component" value="Unassembled WGS sequence"/>
</dbReference>
<keyword evidence="8 12" id="KW-0863">Zinc-finger</keyword>
<dbReference type="Gene3D" id="3.10.20.90">
    <property type="entry name" value="Phosphatidylinositol 3-kinase Catalytic Subunit, Chain A, domain 1"/>
    <property type="match status" value="1"/>
</dbReference>
<proteinExistence type="inferred from homology"/>
<dbReference type="Pfam" id="PF13923">
    <property type="entry name" value="zf-C3HC4_2"/>
    <property type="match status" value="1"/>
</dbReference>
<dbReference type="InterPro" id="IPR000626">
    <property type="entry name" value="Ubiquitin-like_dom"/>
</dbReference>
<evidence type="ECO:0000259" key="17">
    <source>
        <dbReference type="PROSITE" id="PS50089"/>
    </source>
</evidence>
<evidence type="ECO:0000256" key="2">
    <source>
        <dbReference type="ARBA" id="ARBA00004123"/>
    </source>
</evidence>
<dbReference type="PROSITE" id="PS50053">
    <property type="entry name" value="UBIQUITIN_2"/>
    <property type="match status" value="1"/>
</dbReference>
<comment type="function">
    <text evidence="1">Involved in pre-mRNA splicing.</text>
</comment>
<dbReference type="CDD" id="cd01805">
    <property type="entry name" value="Ubl_Rad23"/>
    <property type="match status" value="1"/>
</dbReference>
<dbReference type="InterPro" id="IPR017907">
    <property type="entry name" value="Znf_RING_CS"/>
</dbReference>
<comment type="subunit">
    <text evidence="4">Associated with the spliceosome.</text>
</comment>
<dbReference type="Pfam" id="PF09280">
    <property type="entry name" value="XPC-binding"/>
    <property type="match status" value="1"/>
</dbReference>
<dbReference type="SUPFAM" id="SSF46934">
    <property type="entry name" value="UBA-like"/>
    <property type="match status" value="2"/>
</dbReference>
<feature type="region of interest" description="Disordered" evidence="14">
    <location>
        <begin position="1"/>
        <end position="77"/>
    </location>
</feature>
<keyword evidence="7" id="KW-0227">DNA damage</keyword>
<dbReference type="EMBL" id="GG692439">
    <property type="protein sequence ID" value="EER36592.1"/>
    <property type="molecule type" value="Genomic_DNA"/>
</dbReference>
<dbReference type="CDD" id="cd14280">
    <property type="entry name" value="UBA1_Rad23_like"/>
    <property type="match status" value="1"/>
</dbReference>
<dbReference type="Gene3D" id="1.10.8.10">
    <property type="entry name" value="DNA helicase RuvA subunit, C-terminal domain"/>
    <property type="match status" value="2"/>
</dbReference>
<dbReference type="FunFam" id="3.10.20.90:FF:000175">
    <property type="entry name" value="UV excision repair protein Rad23"/>
    <property type="match status" value="1"/>
</dbReference>
<keyword evidence="6" id="KW-0677">Repeat</keyword>
<evidence type="ECO:0000313" key="19">
    <source>
        <dbReference type="EMBL" id="EER36592.1"/>
    </source>
</evidence>
<dbReference type="PANTHER" id="PTHR12930">
    <property type="entry name" value="ZINC FINGER PROTEIN 183"/>
    <property type="match status" value="1"/>
</dbReference>
<evidence type="ECO:0000256" key="6">
    <source>
        <dbReference type="ARBA" id="ARBA00022737"/>
    </source>
</evidence>
<dbReference type="FunFam" id="1.10.10.540:FF:000001">
    <property type="entry name" value="UV excision repair protein RAD23 B"/>
    <property type="match status" value="1"/>
</dbReference>
<evidence type="ECO:0000259" key="18">
    <source>
        <dbReference type="PROSITE" id="PS50103"/>
    </source>
</evidence>
<dbReference type="Pfam" id="PF00627">
    <property type="entry name" value="UBA"/>
    <property type="match status" value="2"/>
</dbReference>
<dbReference type="VEuPathDB" id="FungiDB:HCDG_09248"/>
<reference evidence="20" key="1">
    <citation type="submission" date="2009-05" db="EMBL/GenBank/DDBJ databases">
        <title>The genome sequence of Ajellomyces capsulatus strain H143.</title>
        <authorList>
            <person name="Champion M."/>
            <person name="Cuomo C.A."/>
            <person name="Ma L.-J."/>
            <person name="Henn M.R."/>
            <person name="Sil A."/>
            <person name="Goldman B."/>
            <person name="Young S.K."/>
            <person name="Kodira C.D."/>
            <person name="Zeng Q."/>
            <person name="Koehrsen M."/>
            <person name="Alvarado L."/>
            <person name="Berlin A.M."/>
            <person name="Borenstein D."/>
            <person name="Chen Z."/>
            <person name="Engels R."/>
            <person name="Freedman E."/>
            <person name="Gellesch M."/>
            <person name="Goldberg J."/>
            <person name="Griggs A."/>
            <person name="Gujja S."/>
            <person name="Heiman D.I."/>
            <person name="Hepburn T.A."/>
            <person name="Howarth C."/>
            <person name="Jen D."/>
            <person name="Larson L."/>
            <person name="Lewis B."/>
            <person name="Mehta T."/>
            <person name="Park D."/>
            <person name="Pearson M."/>
            <person name="Roberts A."/>
            <person name="Saif S."/>
            <person name="Shea T.D."/>
            <person name="Shenoy N."/>
            <person name="Sisk P."/>
            <person name="Stolte C."/>
            <person name="Sykes S."/>
            <person name="Walk T."/>
            <person name="White J."/>
            <person name="Yandava C."/>
            <person name="Klein B."/>
            <person name="McEwen J.G."/>
            <person name="Puccia R."/>
            <person name="Goldman G.H."/>
            <person name="Felipe M.S."/>
            <person name="Nino-Vega G."/>
            <person name="San-Blas G."/>
            <person name="Taylor J.W."/>
            <person name="Mendoza L."/>
            <person name="Galagan J.E."/>
            <person name="Nusbaum C."/>
            <person name="Birren B.W."/>
        </authorList>
    </citation>
    <scope>NUCLEOTIDE SEQUENCE [LARGE SCALE GENOMIC DNA]</scope>
    <source>
        <strain evidence="20">H143</strain>
    </source>
</reference>
<organism evidence="19 20">
    <name type="scientific">Ajellomyces capsulatus (strain H143)</name>
    <name type="common">Darling's disease fungus</name>
    <name type="synonym">Histoplasma capsulatum</name>
    <dbReference type="NCBI Taxonomy" id="544712"/>
    <lineage>
        <taxon>Eukaryota</taxon>
        <taxon>Fungi</taxon>
        <taxon>Dikarya</taxon>
        <taxon>Ascomycota</taxon>
        <taxon>Pezizomycotina</taxon>
        <taxon>Eurotiomycetes</taxon>
        <taxon>Eurotiomycetidae</taxon>
        <taxon>Onygenales</taxon>
        <taxon>Ajellomycetaceae</taxon>
        <taxon>Histoplasma</taxon>
    </lineage>
</organism>
<feature type="region of interest" description="Disordered" evidence="14">
    <location>
        <begin position="398"/>
        <end position="436"/>
    </location>
</feature>
<keyword evidence="10" id="KW-0234">DNA repair</keyword>
<dbReference type="FunFam" id="3.30.40.10:FF:000045">
    <property type="entry name" value="RING finger protein 113A"/>
    <property type="match status" value="1"/>
</dbReference>
<dbReference type="eggNOG" id="KOG1813">
    <property type="taxonomic scope" value="Eukaryota"/>
</dbReference>
<keyword evidence="5 12" id="KW-0479">Metal-binding</keyword>
<feature type="compositionally biased region" description="Polar residues" evidence="14">
    <location>
        <begin position="1"/>
        <end position="12"/>
    </location>
</feature>
<dbReference type="InterPro" id="IPR006636">
    <property type="entry name" value="STI1_HS-bd"/>
</dbReference>
<dbReference type="OMA" id="NFICLQI"/>
<evidence type="ECO:0000256" key="4">
    <source>
        <dbReference type="ARBA" id="ARBA00011524"/>
    </source>
</evidence>
<dbReference type="CDD" id="cd16539">
    <property type="entry name" value="RING-HC_RNF113A_B"/>
    <property type="match status" value="1"/>
</dbReference>
<dbReference type="GO" id="GO:0005684">
    <property type="term" value="C:U2-type spliceosomal complex"/>
    <property type="evidence" value="ECO:0007669"/>
    <property type="project" value="TreeGrafter"/>
</dbReference>
<evidence type="ECO:0000259" key="15">
    <source>
        <dbReference type="PROSITE" id="PS50030"/>
    </source>
</evidence>
<feature type="domain" description="UBA" evidence="15">
    <location>
        <begin position="778"/>
        <end position="819"/>
    </location>
</feature>
<comment type="similarity">
    <text evidence="3">Belongs to the CWC24 family.</text>
</comment>
<evidence type="ECO:0000313" key="20">
    <source>
        <dbReference type="Proteomes" id="UP000002624"/>
    </source>
</evidence>
<dbReference type="InterPro" id="IPR039971">
    <property type="entry name" value="CWC24-like"/>
</dbReference>